<evidence type="ECO:0000313" key="8">
    <source>
        <dbReference type="EMBL" id="KAK4373228.1"/>
    </source>
</evidence>
<dbReference type="Gene3D" id="3.30.40.10">
    <property type="entry name" value="Zinc/RING finger domain, C3HC4 (zinc finger)"/>
    <property type="match status" value="1"/>
</dbReference>
<evidence type="ECO:0000256" key="3">
    <source>
        <dbReference type="ARBA" id="ARBA00022723"/>
    </source>
</evidence>
<keyword evidence="4 6" id="KW-0863">Zinc-finger</keyword>
<dbReference type="InterPro" id="IPR001841">
    <property type="entry name" value="Znf_RING"/>
</dbReference>
<evidence type="ECO:0000256" key="1">
    <source>
        <dbReference type="ARBA" id="ARBA00000900"/>
    </source>
</evidence>
<name>A0AAE1SL52_9SOLA</name>
<keyword evidence="5" id="KW-0862">Zinc</keyword>
<proteinExistence type="predicted"/>
<dbReference type="AlphaFoldDB" id="A0AAE1SL52"/>
<dbReference type="GO" id="GO:0008270">
    <property type="term" value="F:zinc ion binding"/>
    <property type="evidence" value="ECO:0007669"/>
    <property type="project" value="UniProtKB-KW"/>
</dbReference>
<evidence type="ECO:0000256" key="4">
    <source>
        <dbReference type="ARBA" id="ARBA00022771"/>
    </source>
</evidence>
<gene>
    <name evidence="8" type="ORF">RND71_008612</name>
</gene>
<evidence type="ECO:0000256" key="6">
    <source>
        <dbReference type="PROSITE-ProRule" id="PRU00175"/>
    </source>
</evidence>
<dbReference type="SUPFAM" id="SSF57850">
    <property type="entry name" value="RING/U-box"/>
    <property type="match status" value="1"/>
</dbReference>
<dbReference type="InterPro" id="IPR013083">
    <property type="entry name" value="Znf_RING/FYVE/PHD"/>
</dbReference>
<dbReference type="Proteomes" id="UP001291623">
    <property type="component" value="Unassembled WGS sequence"/>
</dbReference>
<dbReference type="GO" id="GO:0005737">
    <property type="term" value="C:cytoplasm"/>
    <property type="evidence" value="ECO:0007669"/>
    <property type="project" value="TreeGrafter"/>
</dbReference>
<feature type="domain" description="RING-type" evidence="7">
    <location>
        <begin position="178"/>
        <end position="219"/>
    </location>
</feature>
<protein>
    <recommendedName>
        <fullName evidence="2">RING-type E3 ubiquitin transferase</fullName>
        <ecNumber evidence="2">2.3.2.27</ecNumber>
    </recommendedName>
</protein>
<dbReference type="EC" id="2.3.2.27" evidence="2"/>
<dbReference type="PANTHER" id="PTHR15710">
    <property type="entry name" value="E3 UBIQUITIN-PROTEIN LIGASE PRAJA"/>
    <property type="match status" value="1"/>
</dbReference>
<comment type="caution">
    <text evidence="8">The sequence shown here is derived from an EMBL/GenBank/DDBJ whole genome shotgun (WGS) entry which is preliminary data.</text>
</comment>
<evidence type="ECO:0000259" key="7">
    <source>
        <dbReference type="PROSITE" id="PS50089"/>
    </source>
</evidence>
<dbReference type="GO" id="GO:0016567">
    <property type="term" value="P:protein ubiquitination"/>
    <property type="evidence" value="ECO:0007669"/>
    <property type="project" value="TreeGrafter"/>
</dbReference>
<dbReference type="EMBL" id="JAVYJV010000004">
    <property type="protein sequence ID" value="KAK4373228.1"/>
    <property type="molecule type" value="Genomic_DNA"/>
</dbReference>
<accession>A0AAE1SL52</accession>
<comment type="catalytic activity">
    <reaction evidence="1">
        <text>S-ubiquitinyl-[E2 ubiquitin-conjugating enzyme]-L-cysteine + [acceptor protein]-L-lysine = [E2 ubiquitin-conjugating enzyme]-L-cysteine + N(6)-ubiquitinyl-[acceptor protein]-L-lysine.</text>
        <dbReference type="EC" id="2.3.2.27"/>
    </reaction>
</comment>
<dbReference type="PANTHER" id="PTHR15710:SF141">
    <property type="entry name" value="RING-H2 FINGER PROTEIN ATL36"/>
    <property type="match status" value="1"/>
</dbReference>
<dbReference type="Pfam" id="PF13639">
    <property type="entry name" value="zf-RING_2"/>
    <property type="match status" value="1"/>
</dbReference>
<evidence type="ECO:0000256" key="5">
    <source>
        <dbReference type="ARBA" id="ARBA00022833"/>
    </source>
</evidence>
<dbReference type="PROSITE" id="PS50089">
    <property type="entry name" value="ZF_RING_2"/>
    <property type="match status" value="1"/>
</dbReference>
<dbReference type="SMART" id="SM00184">
    <property type="entry name" value="RING"/>
    <property type="match status" value="1"/>
</dbReference>
<evidence type="ECO:0000256" key="2">
    <source>
        <dbReference type="ARBA" id="ARBA00012483"/>
    </source>
</evidence>
<keyword evidence="9" id="KW-1185">Reference proteome</keyword>
<organism evidence="8 9">
    <name type="scientific">Anisodus tanguticus</name>
    <dbReference type="NCBI Taxonomy" id="243964"/>
    <lineage>
        <taxon>Eukaryota</taxon>
        <taxon>Viridiplantae</taxon>
        <taxon>Streptophyta</taxon>
        <taxon>Embryophyta</taxon>
        <taxon>Tracheophyta</taxon>
        <taxon>Spermatophyta</taxon>
        <taxon>Magnoliopsida</taxon>
        <taxon>eudicotyledons</taxon>
        <taxon>Gunneridae</taxon>
        <taxon>Pentapetalae</taxon>
        <taxon>asterids</taxon>
        <taxon>lamiids</taxon>
        <taxon>Solanales</taxon>
        <taxon>Solanaceae</taxon>
        <taxon>Solanoideae</taxon>
        <taxon>Hyoscyameae</taxon>
        <taxon>Anisodus</taxon>
    </lineage>
</organism>
<keyword evidence="3" id="KW-0479">Metal-binding</keyword>
<sequence>MYATAKSVRPSCALRNCPKKKHYSPNFNLNTQEKFWYMRPNDQQLVLVSRESRCNTKSSHIVLHPSTDARLYYTISEVIGNLIGEFEDYHHAIVEDHHYAIVEDRISQLVGNTAKEFNEGHQILEVSVDVTLAIDHVCDGRILIASEELSDRMVAASKSSIELLELMGVDERNSNDKCMVCLDEIGEETEVLCLPCSHMFHAECITKWLEKSHYCPLCRFELPTD</sequence>
<dbReference type="GO" id="GO:0061630">
    <property type="term" value="F:ubiquitin protein ligase activity"/>
    <property type="evidence" value="ECO:0007669"/>
    <property type="project" value="UniProtKB-EC"/>
</dbReference>
<reference evidence="8" key="1">
    <citation type="submission" date="2023-12" db="EMBL/GenBank/DDBJ databases">
        <title>Genome assembly of Anisodus tanguticus.</title>
        <authorList>
            <person name="Wang Y.-J."/>
        </authorList>
    </citation>
    <scope>NUCLEOTIDE SEQUENCE</scope>
    <source>
        <strain evidence="8">KB-2021</strain>
        <tissue evidence="8">Leaf</tissue>
    </source>
</reference>
<evidence type="ECO:0000313" key="9">
    <source>
        <dbReference type="Proteomes" id="UP001291623"/>
    </source>
</evidence>